<protein>
    <submittedName>
        <fullName evidence="3">Aste57867_23500 protein</fullName>
    </submittedName>
</protein>
<evidence type="ECO:0000313" key="2">
    <source>
        <dbReference type="EMBL" id="KAF0684501.1"/>
    </source>
</evidence>
<gene>
    <name evidence="3" type="primary">Aste57867_23500</name>
    <name evidence="2" type="ORF">As57867_023429</name>
    <name evidence="3" type="ORF">ASTE57867_23500</name>
</gene>
<dbReference type="InterPro" id="IPR041667">
    <property type="entry name" value="Cupin_8"/>
</dbReference>
<dbReference type="GO" id="GO:0005737">
    <property type="term" value="C:cytoplasm"/>
    <property type="evidence" value="ECO:0007669"/>
    <property type="project" value="TreeGrafter"/>
</dbReference>
<dbReference type="AlphaFoldDB" id="A0A485LMV7"/>
<dbReference type="Proteomes" id="UP000332933">
    <property type="component" value="Unassembled WGS sequence"/>
</dbReference>
<reference evidence="3 4" key="1">
    <citation type="submission" date="2019-03" db="EMBL/GenBank/DDBJ databases">
        <authorList>
            <person name="Gaulin E."/>
            <person name="Dumas B."/>
        </authorList>
    </citation>
    <scope>NUCLEOTIDE SEQUENCE [LARGE SCALE GENOMIC DNA]</scope>
    <source>
        <strain evidence="3">CBS 568.67</strain>
    </source>
</reference>
<sequence length="913" mass="103711">MDQSATEARDFSRSRVAKFAMMSREQLDADKRDDALMPLSDQLKAYLTLFLDVHDLLALAQVSRVWYIFCAEEPLWMHHVLRVHRGNFLFAHTWKQTFFHPRRGPTDLCLPPRPSISVDATAFTSDFLYRRYCRCHMLLAHFVPDDRFNAATIPRLSKQAMTHETFFQRFSTRPIILTDAMEAWPAYASTSPRRWTIEHLVAHHGSTPCRVTHNLDVTASTLQMTLSDFVAYAATQHDETPLYIFDKTFGESMPDLVADYAPPAVFQEDLLALIAPPTMRPDFRWLVIGPPRSGAPWHIDPVKTSAWNALISGRKRWAMYPPGRCPPGVPLIDDETASPGQSSLDWYLHVYPTLADADKPIEVVQEPGDVIFVPSGWWHLVLNLEFSVAVTQNFVDANNVSNFIQELMDDGEFDRLGDLETLVARHHPALTYLFQLHRMPLDMGYLNERAMVETAFSDIMTWQPRIRRVLDLHPRLMESLRAYVVQTAPWAQPLRVLTSRVNPTFSVHDRLVIKWFSPLNRLWGECNEATVLTTNFPKRDDISAKPQPTTALSLQRFYESSFEMEQLVYTALATSPFNDEEIAPTMVASGYGDRRDTTWRWPYIVTTLDPTLISLHDAVKQGAGQTWFPTFHGLVVPSRMGVLGNDMASPVWYMHYLQQLRDASFAVHAAQDLLPRHLLHQLDTFLPANMSVLVDTASPVVLVHQDLTDENILGRAVDVGPAALRTALMSLSPVDRVALEAYCQSHDIQTVAELVLVEPWTDTGVDHAVRWTLFKQAQAETAMANSFLWQHKPTESAMPFDGSLQWTPRMVIDFADTKTGDPLFDLPPVLFSMLHGDIELCATLLQSPYWATRIDCIPFAYRMMCLALCHPSQCMGALFEFFPHARELPTWDAVADAVFGSMLRYNPKASQVP</sequence>
<dbReference type="PANTHER" id="PTHR12480:SF35">
    <property type="entry name" value="TRANSCRIPTION FACTOR JUMONJI, JMJC DOMAIN-CONTAINING PROTEIN"/>
    <property type="match status" value="1"/>
</dbReference>
<proteinExistence type="predicted"/>
<dbReference type="InterPro" id="IPR050910">
    <property type="entry name" value="JMJD6_ArgDemeth/LysHydrox"/>
</dbReference>
<dbReference type="EMBL" id="VJMH01007276">
    <property type="protein sequence ID" value="KAF0684501.1"/>
    <property type="molecule type" value="Genomic_DNA"/>
</dbReference>
<dbReference type="PANTHER" id="PTHR12480">
    <property type="entry name" value="ARGININE DEMETHYLASE AND LYSYL-HYDROXYLASE JMJD"/>
    <property type="match status" value="1"/>
</dbReference>
<dbReference type="SMART" id="SM00558">
    <property type="entry name" value="JmjC"/>
    <property type="match status" value="1"/>
</dbReference>
<evidence type="ECO:0000259" key="1">
    <source>
        <dbReference type="PROSITE" id="PS51184"/>
    </source>
</evidence>
<dbReference type="InterPro" id="IPR003347">
    <property type="entry name" value="JmjC_dom"/>
</dbReference>
<evidence type="ECO:0000313" key="3">
    <source>
        <dbReference type="EMBL" id="VFU00145.1"/>
    </source>
</evidence>
<feature type="domain" description="JmjC" evidence="1">
    <location>
        <begin position="251"/>
        <end position="411"/>
    </location>
</feature>
<name>A0A485LMV7_9STRA</name>
<dbReference type="OrthoDB" id="424465at2759"/>
<organism evidence="3 4">
    <name type="scientific">Aphanomyces stellatus</name>
    <dbReference type="NCBI Taxonomy" id="120398"/>
    <lineage>
        <taxon>Eukaryota</taxon>
        <taxon>Sar</taxon>
        <taxon>Stramenopiles</taxon>
        <taxon>Oomycota</taxon>
        <taxon>Saprolegniomycetes</taxon>
        <taxon>Saprolegniales</taxon>
        <taxon>Verrucalvaceae</taxon>
        <taxon>Aphanomyces</taxon>
    </lineage>
</organism>
<dbReference type="InterPro" id="IPR036047">
    <property type="entry name" value="F-box-like_dom_sf"/>
</dbReference>
<dbReference type="SUPFAM" id="SSF51197">
    <property type="entry name" value="Clavaminate synthase-like"/>
    <property type="match status" value="1"/>
</dbReference>
<dbReference type="PROSITE" id="PS51184">
    <property type="entry name" value="JMJC"/>
    <property type="match status" value="1"/>
</dbReference>
<dbReference type="EMBL" id="CAADRA010007302">
    <property type="protein sequence ID" value="VFU00145.1"/>
    <property type="molecule type" value="Genomic_DNA"/>
</dbReference>
<reference evidence="2" key="2">
    <citation type="submission" date="2019-06" db="EMBL/GenBank/DDBJ databases">
        <title>Genomics analysis of Aphanomyces spp. identifies a new class of oomycete effector associated with host adaptation.</title>
        <authorList>
            <person name="Gaulin E."/>
        </authorList>
    </citation>
    <scope>NUCLEOTIDE SEQUENCE</scope>
    <source>
        <strain evidence="2">CBS 578.67</strain>
    </source>
</reference>
<dbReference type="Gene3D" id="1.20.1280.50">
    <property type="match status" value="1"/>
</dbReference>
<evidence type="ECO:0000313" key="4">
    <source>
        <dbReference type="Proteomes" id="UP000332933"/>
    </source>
</evidence>
<dbReference type="Pfam" id="PF13621">
    <property type="entry name" value="Cupin_8"/>
    <property type="match status" value="1"/>
</dbReference>
<dbReference type="SUPFAM" id="SSF81383">
    <property type="entry name" value="F-box domain"/>
    <property type="match status" value="1"/>
</dbReference>
<dbReference type="Gene3D" id="2.60.120.650">
    <property type="entry name" value="Cupin"/>
    <property type="match status" value="1"/>
</dbReference>
<keyword evidence="4" id="KW-1185">Reference proteome</keyword>
<accession>A0A485LMV7</accession>